<accession>A0A7X6K6Y0</accession>
<dbReference type="RefSeq" id="WP_168488413.1">
    <property type="nucleotide sequence ID" value="NZ_JAAZSQ010000021.1"/>
</dbReference>
<protein>
    <submittedName>
        <fullName evidence="3">Uncharacterized protein</fullName>
    </submittedName>
</protein>
<keyword evidence="4" id="KW-1185">Reference proteome</keyword>
<name>A0A7X6K6Y0_9MICC</name>
<evidence type="ECO:0000256" key="1">
    <source>
        <dbReference type="SAM" id="MobiDB-lite"/>
    </source>
</evidence>
<feature type="region of interest" description="Disordered" evidence="1">
    <location>
        <begin position="37"/>
        <end position="63"/>
    </location>
</feature>
<gene>
    <name evidence="3" type="ORF">HGG74_17395</name>
</gene>
<sequence>MGNSVRFLDSNPDQALGGVLLLRLERAHGGPARHVLSKTWMPGPLPVETPSRSDLKDRLTSRSTTADARLTAVDGGAGELLYASGLGVQEDAGILTGRHHVAERLGELGSLSFFACEFLSQPPIIVSSSPESAILAVHFTGGRPKEGMAPEAHYLDNADDLRALRFWNPELPDGHTAEWSHFLSILSRVIPAGWSLTSVRSRVITLTHAPELLANTNQSLESDHLQYLLVAGISPGRLDVTSERLDELRVTPRKIGWHALVMRDGLSFSLPRDDSLEFLRVYCHTIFLDVLLLAQTQMSAIREFDENFRKRSIADAAQLLSLEISYFNFKRLIWFDSMTRSKQKPMDVILQRMQEQSNMHYDAQRFAEDITEASRLASSLQARAAATQADKIQESQERMNSLVQVLTALLAPIGLCYTGAAVLFNPSVEAFVVTTSIGAATTGVLLAALQIQRRRHQKRNGL</sequence>
<proteinExistence type="predicted"/>
<organism evidence="3 4">
    <name type="scientific">Arthrobacter mobilis</name>
    <dbReference type="NCBI Taxonomy" id="2724944"/>
    <lineage>
        <taxon>Bacteria</taxon>
        <taxon>Bacillati</taxon>
        <taxon>Actinomycetota</taxon>
        <taxon>Actinomycetes</taxon>
        <taxon>Micrococcales</taxon>
        <taxon>Micrococcaceae</taxon>
        <taxon>Arthrobacter</taxon>
    </lineage>
</organism>
<reference evidence="3 4" key="1">
    <citation type="submission" date="2020-04" db="EMBL/GenBank/DDBJ databases">
        <title>Arthrobacter sp. nov.</title>
        <authorList>
            <person name="Liu S."/>
        </authorList>
    </citation>
    <scope>NUCLEOTIDE SEQUENCE [LARGE SCALE GENOMIC DNA]</scope>
    <source>
        <strain evidence="3 4">E918</strain>
    </source>
</reference>
<feature type="transmembrane region" description="Helical" evidence="2">
    <location>
        <begin position="430"/>
        <end position="449"/>
    </location>
</feature>
<evidence type="ECO:0000313" key="3">
    <source>
        <dbReference type="EMBL" id="NKX56270.1"/>
    </source>
</evidence>
<evidence type="ECO:0000256" key="2">
    <source>
        <dbReference type="SAM" id="Phobius"/>
    </source>
</evidence>
<comment type="caution">
    <text evidence="3">The sequence shown here is derived from an EMBL/GenBank/DDBJ whole genome shotgun (WGS) entry which is preliminary data.</text>
</comment>
<evidence type="ECO:0000313" key="4">
    <source>
        <dbReference type="Proteomes" id="UP000544090"/>
    </source>
</evidence>
<keyword evidence="2" id="KW-0812">Transmembrane</keyword>
<keyword evidence="2" id="KW-1133">Transmembrane helix</keyword>
<keyword evidence="2" id="KW-0472">Membrane</keyword>
<feature type="compositionally biased region" description="Basic and acidic residues" evidence="1">
    <location>
        <begin position="51"/>
        <end position="60"/>
    </location>
</feature>
<dbReference type="AlphaFoldDB" id="A0A7X6K6Y0"/>
<feature type="transmembrane region" description="Helical" evidence="2">
    <location>
        <begin position="401"/>
        <end position="424"/>
    </location>
</feature>
<dbReference type="Proteomes" id="UP000544090">
    <property type="component" value="Unassembled WGS sequence"/>
</dbReference>
<dbReference type="EMBL" id="JAAZSQ010000021">
    <property type="protein sequence ID" value="NKX56270.1"/>
    <property type="molecule type" value="Genomic_DNA"/>
</dbReference>